<dbReference type="GO" id="GO:0005576">
    <property type="term" value="C:extracellular region"/>
    <property type="evidence" value="ECO:0007669"/>
    <property type="project" value="UniProtKB-ARBA"/>
</dbReference>
<dbReference type="InterPro" id="IPR004843">
    <property type="entry name" value="Calcineurin-like_PHP"/>
</dbReference>
<keyword evidence="6" id="KW-1185">Reference proteome</keyword>
<reference evidence="5 6" key="1">
    <citation type="submission" date="2017-06" db="EMBL/GenBank/DDBJ databases">
        <title>Ant-infecting Ophiocordyceps genomes reveal a high diversity of potential behavioral manipulation genes and a possible major role for enterotoxins.</title>
        <authorList>
            <person name="De Bekker C."/>
            <person name="Evans H.C."/>
            <person name="Brachmann A."/>
            <person name="Hughes D.P."/>
        </authorList>
    </citation>
    <scope>NUCLEOTIDE SEQUENCE [LARGE SCALE GENOMIC DNA]</scope>
    <source>
        <strain evidence="5 6">Map64</strain>
    </source>
</reference>
<feature type="region of interest" description="Disordered" evidence="1">
    <location>
        <begin position="489"/>
        <end position="516"/>
    </location>
</feature>
<dbReference type="OrthoDB" id="7722975at2759"/>
<dbReference type="Pfam" id="PF21953">
    <property type="entry name" value="NadN_nucleosid_C"/>
    <property type="match status" value="1"/>
</dbReference>
<evidence type="ECO:0008006" key="7">
    <source>
        <dbReference type="Google" id="ProtNLM"/>
    </source>
</evidence>
<protein>
    <recommendedName>
        <fullName evidence="7">Calcineurin-like phosphoesterase domain-containing protein</fullName>
    </recommendedName>
</protein>
<dbReference type="PANTHER" id="PTHR11575:SF43">
    <property type="entry name" value="SER_THR PROTEIN PHOSPHATASE FAMILY (AFU_ORTHOLOGUE AFUA_3G04160)"/>
    <property type="match status" value="1"/>
</dbReference>
<dbReference type="GO" id="GO:0009166">
    <property type="term" value="P:nucleotide catabolic process"/>
    <property type="evidence" value="ECO:0007669"/>
    <property type="project" value="InterPro"/>
</dbReference>
<dbReference type="CDD" id="cd07407">
    <property type="entry name" value="MPP_YHR202W_N"/>
    <property type="match status" value="1"/>
</dbReference>
<dbReference type="AlphaFoldDB" id="A0A2C5YAU3"/>
<evidence type="ECO:0000256" key="2">
    <source>
        <dbReference type="SAM" id="SignalP"/>
    </source>
</evidence>
<dbReference type="SUPFAM" id="SSF56300">
    <property type="entry name" value="Metallo-dependent phosphatases"/>
    <property type="match status" value="1"/>
</dbReference>
<dbReference type="PANTHER" id="PTHR11575">
    <property type="entry name" value="5'-NUCLEOTIDASE-RELATED"/>
    <property type="match status" value="1"/>
</dbReference>
<dbReference type="InterPro" id="IPR053828">
    <property type="entry name" value="Nucleosidase_C"/>
</dbReference>
<evidence type="ECO:0000259" key="3">
    <source>
        <dbReference type="Pfam" id="PF00149"/>
    </source>
</evidence>
<keyword evidence="2" id="KW-0732">Signal</keyword>
<dbReference type="Gene3D" id="3.90.780.10">
    <property type="entry name" value="5'-Nucleotidase, C-terminal domain"/>
    <property type="match status" value="2"/>
</dbReference>
<proteinExistence type="predicted"/>
<feature type="domain" description="Calcineurin-like phosphoesterase" evidence="3">
    <location>
        <begin position="37"/>
        <end position="260"/>
    </location>
</feature>
<feature type="signal peptide" evidence="2">
    <location>
        <begin position="1"/>
        <end position="15"/>
    </location>
</feature>
<dbReference type="EMBL" id="NJET01000006">
    <property type="protein sequence ID" value="PHH66625.1"/>
    <property type="molecule type" value="Genomic_DNA"/>
</dbReference>
<dbReference type="SUPFAM" id="SSF55816">
    <property type="entry name" value="5'-nucleotidase (syn. UDP-sugar hydrolase), C-terminal domain"/>
    <property type="match status" value="1"/>
</dbReference>
<dbReference type="GO" id="GO:0016787">
    <property type="term" value="F:hydrolase activity"/>
    <property type="evidence" value="ECO:0007669"/>
    <property type="project" value="InterPro"/>
</dbReference>
<dbReference type="InterPro" id="IPR014485">
    <property type="entry name" value="Pesterase_C1039"/>
</dbReference>
<comment type="caution">
    <text evidence="5">The sequence shown here is derived from an EMBL/GenBank/DDBJ whole genome shotgun (WGS) entry which is preliminary data.</text>
</comment>
<dbReference type="STRING" id="1399860.A0A2C5YAU3"/>
<dbReference type="InterPro" id="IPR036907">
    <property type="entry name" value="5'-Nucleotdase_C_sf"/>
</dbReference>
<feature type="chain" id="PRO_5012903174" description="Calcineurin-like phosphoesterase domain-containing protein" evidence="2">
    <location>
        <begin position="16"/>
        <end position="602"/>
    </location>
</feature>
<dbReference type="GO" id="GO:0005829">
    <property type="term" value="C:cytosol"/>
    <property type="evidence" value="ECO:0007669"/>
    <property type="project" value="TreeGrafter"/>
</dbReference>
<evidence type="ECO:0000313" key="5">
    <source>
        <dbReference type="EMBL" id="PHH66625.1"/>
    </source>
</evidence>
<name>A0A2C5YAU3_9HYPO</name>
<dbReference type="Gene3D" id="3.60.21.10">
    <property type="match status" value="1"/>
</dbReference>
<evidence type="ECO:0000259" key="4">
    <source>
        <dbReference type="Pfam" id="PF21953"/>
    </source>
</evidence>
<gene>
    <name evidence="5" type="ORF">CDD81_6462</name>
</gene>
<dbReference type="PIRSF" id="PIRSF017316">
    <property type="entry name" value="Pesterase_C1039"/>
    <property type="match status" value="1"/>
</dbReference>
<organism evidence="5 6">
    <name type="scientific">Ophiocordyceps australis</name>
    <dbReference type="NCBI Taxonomy" id="1399860"/>
    <lineage>
        <taxon>Eukaryota</taxon>
        <taxon>Fungi</taxon>
        <taxon>Dikarya</taxon>
        <taxon>Ascomycota</taxon>
        <taxon>Pezizomycotina</taxon>
        <taxon>Sordariomycetes</taxon>
        <taxon>Hypocreomycetidae</taxon>
        <taxon>Hypocreales</taxon>
        <taxon>Ophiocordycipitaceae</taxon>
        <taxon>Ophiocordyceps</taxon>
    </lineage>
</organism>
<dbReference type="InterPro" id="IPR029052">
    <property type="entry name" value="Metallo-depent_PP-like"/>
</dbReference>
<evidence type="ECO:0000256" key="1">
    <source>
        <dbReference type="SAM" id="MobiDB-lite"/>
    </source>
</evidence>
<dbReference type="InterPro" id="IPR006179">
    <property type="entry name" value="5_nucleotidase/apyrase"/>
</dbReference>
<dbReference type="Proteomes" id="UP000226192">
    <property type="component" value="Unassembled WGS sequence"/>
</dbReference>
<dbReference type="Pfam" id="PF00149">
    <property type="entry name" value="Metallophos"/>
    <property type="match status" value="1"/>
</dbReference>
<evidence type="ECO:0000313" key="6">
    <source>
        <dbReference type="Proteomes" id="UP000226192"/>
    </source>
</evidence>
<feature type="domain" description="Putative 5'-nucleotidase C-terminal" evidence="4">
    <location>
        <begin position="359"/>
        <end position="564"/>
    </location>
</feature>
<dbReference type="InterPro" id="IPR041823">
    <property type="entry name" value="YHR202W_N"/>
</dbReference>
<dbReference type="FunFam" id="3.60.21.10:FF:000043">
    <property type="entry name" value="Ser/Thr protein phosphatase family"/>
    <property type="match status" value="1"/>
</dbReference>
<accession>A0A2C5YAU3</accession>
<sequence>MRNLLLGSLLAAAGAIQPGAEAPAAAPMRNLSWGQLNFLHTTDTHGWLAGHLQQSQYSADWGDYVSFAHHLRQRADKDGVDLLLVDSGDRVEGNGLYDASSPKGLYSHDIFYQQAMDIICVGNHELYQQSTAEHEHNTTVPHYKDSYIASNVDYIDDTNGKRKPLAKRYRRFTTKNLGINIVAMGFLFDFKENANNTVVTPVAEALKEPWFEEAMKEKPDVFVVVAHIGVRMEELRAIFTALRKENWHVPILLFGGHAHVRDALQFDSQSIAIDSGRYLETIGWVSVDGLKLKGKGVSSAASLTLNRKYIDNNLFGMYHHTGLNESSFPTDHGNNVTAAITHARKALDLDRQFGCAPRDLWINRVEFPSQDSIYTWLQDEVLPAKIVNESRKDTPRLVIINTGGIRFDISKGAITRDTILTTSPFTNKFVYVADVPFAVAQKVLPILNSAGKILASETSLMTIPQQRYAAQSSHVGSGERLELRHVLQSNDAPSGEAQEEPDLVPGYVTKDDIGTDGDDTVRAPVESHTVPNCFQAQVGFSKDADKQPEAVDLVFVDYVQRWIVPALKYSGGDFTDANVRPYMEDTLAHVMTDWVQENWSEC</sequence>